<dbReference type="EMBL" id="LK043276">
    <property type="protein sequence ID" value="CDY70776.1"/>
    <property type="molecule type" value="Genomic_DNA"/>
</dbReference>
<gene>
    <name evidence="2" type="primary">BnaCnng69730D</name>
    <name evidence="1" type="ORF">DARMORV10_C05P26860.1</name>
    <name evidence="2" type="ORF">GSBRNA2T00007489001</name>
    <name evidence="3" type="ORF">HID58_066090</name>
</gene>
<dbReference type="Gramene" id="CDY70776">
    <property type="protein sequence ID" value="CDY70776"/>
    <property type="gene ID" value="GSBRNA2T00007489001"/>
</dbReference>
<dbReference type="PaxDb" id="3708-A0A078JZ19"/>
<dbReference type="Pfam" id="PF10063">
    <property type="entry name" value="DUF2301"/>
    <property type="match status" value="1"/>
</dbReference>
<reference evidence="3 4" key="4">
    <citation type="submission" date="2021-05" db="EMBL/GenBank/DDBJ databases">
        <title>Genome Assembly of Synthetic Allotetraploid Brassica napus Reveals Homoeologous Exchanges between Subgenomes.</title>
        <authorList>
            <person name="Davis J.T."/>
        </authorList>
    </citation>
    <scope>NUCLEOTIDE SEQUENCE [LARGE SCALE GENOMIC DNA]</scope>
    <source>
        <strain evidence="4">cv. Da-Ae</strain>
        <tissue evidence="3">Seedling</tissue>
    </source>
</reference>
<feature type="non-terminal residue" evidence="2">
    <location>
        <position position="78"/>
    </location>
</feature>
<organism evidence="2">
    <name type="scientific">Brassica napus</name>
    <name type="common">Rape</name>
    <dbReference type="NCBI Taxonomy" id="3708"/>
    <lineage>
        <taxon>Eukaryota</taxon>
        <taxon>Viridiplantae</taxon>
        <taxon>Streptophyta</taxon>
        <taxon>Embryophyta</taxon>
        <taxon>Tracheophyta</taxon>
        <taxon>Spermatophyta</taxon>
        <taxon>Magnoliopsida</taxon>
        <taxon>eudicotyledons</taxon>
        <taxon>Gunneridae</taxon>
        <taxon>Pentapetalae</taxon>
        <taxon>rosids</taxon>
        <taxon>malvids</taxon>
        <taxon>Brassicales</taxon>
        <taxon>Brassicaceae</taxon>
        <taxon>Brassiceae</taxon>
        <taxon>Brassica</taxon>
    </lineage>
</organism>
<evidence type="ECO:0000313" key="4">
    <source>
        <dbReference type="Proteomes" id="UP000824890"/>
    </source>
</evidence>
<protein>
    <submittedName>
        <fullName evidence="1">(rape) hypothetical protein</fullName>
    </submittedName>
    <submittedName>
        <fullName evidence="2">BnaCnng69730D protein</fullName>
    </submittedName>
</protein>
<dbReference type="STRING" id="3708.A0A078JZ19"/>
<dbReference type="EMBL" id="HG994369">
    <property type="protein sequence ID" value="CAF1928498.1"/>
    <property type="molecule type" value="Genomic_DNA"/>
</dbReference>
<sequence length="78" mass="8943">MNLQIGLMNDEAKLVSLGTWMALFVVFTGRKFTQPIKDDIGDKSVSMFMALPEDEKSKKKKMYKLFMAASLLIVYIYI</sequence>
<dbReference type="Proteomes" id="UP000824890">
    <property type="component" value="Unassembled WGS sequence"/>
</dbReference>
<reference evidence="2" key="1">
    <citation type="journal article" date="2014" name="Science">
        <title>Plant genetics. Early allopolyploid evolution in the post-Neolithic Brassica napus oilseed genome.</title>
        <authorList>
            <person name="Chalhoub B."/>
            <person name="Denoeud F."/>
            <person name="Liu S."/>
            <person name="Parkin I.A."/>
            <person name="Tang H."/>
            <person name="Wang X."/>
            <person name="Chiquet J."/>
            <person name="Belcram H."/>
            <person name="Tong C."/>
            <person name="Samans B."/>
            <person name="Correa M."/>
            <person name="Da Silva C."/>
            <person name="Just J."/>
            <person name="Falentin C."/>
            <person name="Koh C.S."/>
            <person name="Le Clainche I."/>
            <person name="Bernard M."/>
            <person name="Bento P."/>
            <person name="Noel B."/>
            <person name="Labadie K."/>
            <person name="Alberti A."/>
            <person name="Charles M."/>
            <person name="Arnaud D."/>
            <person name="Guo H."/>
            <person name="Daviaud C."/>
            <person name="Alamery S."/>
            <person name="Jabbari K."/>
            <person name="Zhao M."/>
            <person name="Edger P.P."/>
            <person name="Chelaifa H."/>
            <person name="Tack D."/>
            <person name="Lassalle G."/>
            <person name="Mestiri I."/>
            <person name="Schnel N."/>
            <person name="Le Paslier M.C."/>
            <person name="Fan G."/>
            <person name="Renault V."/>
            <person name="Bayer P.E."/>
            <person name="Golicz A.A."/>
            <person name="Manoli S."/>
            <person name="Lee T.H."/>
            <person name="Thi V.H."/>
            <person name="Chalabi S."/>
            <person name="Hu Q."/>
            <person name="Fan C."/>
            <person name="Tollenaere R."/>
            <person name="Lu Y."/>
            <person name="Battail C."/>
            <person name="Shen J."/>
            <person name="Sidebottom C.H."/>
            <person name="Wang X."/>
            <person name="Canaguier A."/>
            <person name="Chauveau A."/>
            <person name="Berard A."/>
            <person name="Deniot G."/>
            <person name="Guan M."/>
            <person name="Liu Z."/>
            <person name="Sun F."/>
            <person name="Lim Y.P."/>
            <person name="Lyons E."/>
            <person name="Town C.D."/>
            <person name="Bancroft I."/>
            <person name="Wang X."/>
            <person name="Meng J."/>
            <person name="Ma J."/>
            <person name="Pires J.C."/>
            <person name="King G.J."/>
            <person name="Brunel D."/>
            <person name="Delourme R."/>
            <person name="Renard M."/>
            <person name="Aury J.M."/>
            <person name="Adams K.L."/>
            <person name="Batley J."/>
            <person name="Snowdon R.J."/>
            <person name="Tost J."/>
            <person name="Edwards D."/>
            <person name="Zhou Y."/>
            <person name="Hua W."/>
            <person name="Sharpe A.G."/>
            <person name="Paterson A.H."/>
            <person name="Guan C."/>
            <person name="Wincker P."/>
        </authorList>
    </citation>
    <scope>NUCLEOTIDE SEQUENCE [LARGE SCALE GENOMIC DNA]</scope>
</reference>
<accession>A0A078JZ19</accession>
<proteinExistence type="predicted"/>
<evidence type="ECO:0000313" key="2">
    <source>
        <dbReference type="EMBL" id="CDY70776.1"/>
    </source>
</evidence>
<reference evidence="1" key="3">
    <citation type="submission" date="2021-01" db="EMBL/GenBank/DDBJ databases">
        <authorList>
            <consortium name="Genoscope - CEA"/>
            <person name="William W."/>
        </authorList>
    </citation>
    <scope>NUCLEOTIDE SEQUENCE</scope>
</reference>
<dbReference type="Proteomes" id="UP001295469">
    <property type="component" value="Chromosome C05"/>
</dbReference>
<evidence type="ECO:0000313" key="3">
    <source>
        <dbReference type="EMBL" id="KAH0878696.1"/>
    </source>
</evidence>
<evidence type="ECO:0000313" key="1">
    <source>
        <dbReference type="EMBL" id="CAF1928498.1"/>
    </source>
</evidence>
<dbReference type="SMR" id="A0A078JZ19"/>
<reference evidence="2" key="2">
    <citation type="submission" date="2014-06" db="EMBL/GenBank/DDBJ databases">
        <authorList>
            <person name="Genoscope - CEA"/>
        </authorList>
    </citation>
    <scope>NUCLEOTIDE SEQUENCE</scope>
</reference>
<dbReference type="AlphaFoldDB" id="A0A078JZ19"/>
<dbReference type="EMBL" id="JAGKQM010000015">
    <property type="protein sequence ID" value="KAH0878696.1"/>
    <property type="molecule type" value="Genomic_DNA"/>
</dbReference>
<keyword evidence="4" id="KW-1185">Reference proteome</keyword>
<dbReference type="InterPro" id="IPR019275">
    <property type="entry name" value="DUF2301"/>
</dbReference>
<dbReference type="PANTHER" id="PTHR36716">
    <property type="entry name" value="F3H9.20 PROTEIN"/>
    <property type="match status" value="1"/>
</dbReference>
<name>A0A078JZ19_BRANA</name>
<dbReference type="PANTHER" id="PTHR36716:SF2">
    <property type="entry name" value="F3H9.20 PROTEIN"/>
    <property type="match status" value="1"/>
</dbReference>